<evidence type="ECO:0000313" key="9">
    <source>
        <dbReference type="Proteomes" id="UP000053372"/>
    </source>
</evidence>
<evidence type="ECO:0000259" key="4">
    <source>
        <dbReference type="Pfam" id="PF00931"/>
    </source>
</evidence>
<dbReference type="Gene3D" id="3.40.50.300">
    <property type="entry name" value="P-loop containing nucleotide triphosphate hydrolases"/>
    <property type="match status" value="2"/>
</dbReference>
<evidence type="ECO:0000256" key="3">
    <source>
        <dbReference type="PROSITE-ProRule" id="PRU00221"/>
    </source>
</evidence>
<dbReference type="Gene3D" id="2.130.10.10">
    <property type="entry name" value="YVTN repeat-like/Quinoprotein amine dehydrogenase"/>
    <property type="match status" value="4"/>
</dbReference>
<comment type="caution">
    <text evidence="7">The sequence shown here is derived from an EMBL/GenBank/DDBJ whole genome shotgun (WGS) entry which is preliminary data.</text>
</comment>
<dbReference type="PROSITE" id="PS50294">
    <property type="entry name" value="WD_REPEATS_REGION"/>
    <property type="match status" value="10"/>
</dbReference>
<dbReference type="GO" id="GO:0043531">
    <property type="term" value="F:ADP binding"/>
    <property type="evidence" value="ECO:0007669"/>
    <property type="project" value="InterPro"/>
</dbReference>
<dbReference type="PROSITE" id="PS00678">
    <property type="entry name" value="WD_REPEATS_1"/>
    <property type="match status" value="8"/>
</dbReference>
<dbReference type="CDD" id="cd00200">
    <property type="entry name" value="WD40"/>
    <property type="match status" value="2"/>
</dbReference>
<feature type="domain" description="Effector-associated" evidence="6">
    <location>
        <begin position="1"/>
        <end position="74"/>
    </location>
</feature>
<dbReference type="Gene3D" id="1.10.8.430">
    <property type="entry name" value="Helical domain of apoptotic protease-activating factors"/>
    <property type="match status" value="1"/>
</dbReference>
<feature type="repeat" description="WD" evidence="3">
    <location>
        <begin position="883"/>
        <end position="917"/>
    </location>
</feature>
<name>A0A0V7ZUM1_9CYAN</name>
<keyword evidence="9" id="KW-1185">Reference proteome</keyword>
<dbReference type="EMBL" id="LMTZ01000066">
    <property type="protein sequence ID" value="KST68321.1"/>
    <property type="molecule type" value="Genomic_DNA"/>
</dbReference>
<feature type="repeat" description="WD" evidence="3">
    <location>
        <begin position="1011"/>
        <end position="1052"/>
    </location>
</feature>
<dbReference type="InterPro" id="IPR036388">
    <property type="entry name" value="WH-like_DNA-bd_sf"/>
</dbReference>
<evidence type="ECO:0000313" key="7">
    <source>
        <dbReference type="EMBL" id="KST68055.1"/>
    </source>
</evidence>
<dbReference type="Gene3D" id="1.10.10.10">
    <property type="entry name" value="Winged helix-like DNA-binding domain superfamily/Winged helix DNA-binding domain"/>
    <property type="match status" value="1"/>
</dbReference>
<reference evidence="7 9" key="1">
    <citation type="journal article" date="2015" name="Genome Announc.">
        <title>Draft Genome of the Euendolithic (true boring) Cyanobacterium Mastigocoleus testarum strain BC008.</title>
        <authorList>
            <person name="Guida B.S."/>
            <person name="Garcia-Pichel F."/>
        </authorList>
    </citation>
    <scope>NUCLEOTIDE SEQUENCE [LARGE SCALE GENOMIC DNA]</scope>
    <source>
        <strain evidence="7 9">BC008</strain>
    </source>
</reference>
<dbReference type="InterPro" id="IPR041452">
    <property type="entry name" value="APAF1_C"/>
</dbReference>
<dbReference type="SUPFAM" id="SSF52540">
    <property type="entry name" value="P-loop containing nucleoside triphosphate hydrolases"/>
    <property type="match status" value="1"/>
</dbReference>
<dbReference type="Pfam" id="PF00400">
    <property type="entry name" value="WD40"/>
    <property type="match status" value="11"/>
</dbReference>
<dbReference type="PANTHER" id="PTHR19848:SF8">
    <property type="entry name" value="F-BOX AND WD REPEAT DOMAIN CONTAINING 7"/>
    <property type="match status" value="1"/>
</dbReference>
<evidence type="ECO:0000256" key="2">
    <source>
        <dbReference type="ARBA" id="ARBA00022737"/>
    </source>
</evidence>
<gene>
    <name evidence="7" type="ORF">BC008_32260</name>
    <name evidence="8" type="ORF">BC008_32870</name>
</gene>
<evidence type="ECO:0000259" key="6">
    <source>
        <dbReference type="Pfam" id="PF19954"/>
    </source>
</evidence>
<sequence length="1092" mass="122911">MPTPDEIKVIFEKLTAGTATDEDIEILRQAYEGSERISFQYGNSIVNIGQGKDIHIGDLTYQTIHAEVIRKVFLKALEEHPKTSNKKYYPDLPPHFIRRTQEIERLKQLITPKKQTDLQSSHKVGVHGMAGIGKTVLASALVRDKEVQQQFSDGVFWLDMRQENSLHELQLQGLQDKACLIVLDDVSRVEQVKAFNDLGEGCCLLFTTCDARIITDLGAVEYKLNFFNNEQALDLLAKWVGQEVETLPNVAREVAKQCDYLPLALSLCGAQIKDGMRWKSLRDALQETKLKRLNRPGGSIYQLLKISIDALADENKTYAECYRELCIFPSGSSIPEAALATLWQKTHHDMEEPDVDFLIIILTRKDLLRRTGNAAEQLVSMHNLLYKYLRSLVSDSDLKALNEEFLAAYWSKSTNGWHTVPDDGYFFKYLAYHLFSAGRETDLRELLLDFNWLQKKLEIINTYALIADFNYLLDDVELRLIQKALVLSAHILEQDRKQLWSQLQGRLMRDTSTTIETLLQQKPPFPLFRTLTPSLHQADTALLRIFTGHSDHVKTLAVSADGKYVLSGSSDTSLKLWNLNTGEQICTLDGHNAIIYTVKLIPERMQAISGAADGSIKLWDLEKQECIHTFKENTSSVYTVALIPERMQAISGTADGNIKLWDLEKREYKYTLRAHEASINALAVLPEQMQAISASSDSTLKLWDLENRKCIGTFQGHQGAIQTVAVLQKHKQVISGSAEGILKLWNLENFECLHTFKAHEGSICSVIFLTDQMRVVSSSTDKTLKLWNLKQRNCELILKDSDWANAVAIIPTSEDLIAASDDYTLKLWSLSNQKSKLSVERHNDTVRALAVTADGKQAIAISASEDKTLKLWNIGSGKCELELTGHHDIVTALALTPDGKQAVSTSLDGKLKVWDLRHKTNSRCKLTIHQSLPATSIAFITNSEESILIASDNILWLINLNDLECNFLPEVHSDMITDLAVTADGRQAISASKDGTLRLWDLKNGECKRVLETQAKTITAIAMTPDGKWVVCATNDNNLKLWNLHKEEDKYQSFLFGHTDWINALAITADGKRAISSSYDKTHLPHSNCHNR</sequence>
<dbReference type="GO" id="GO:0005829">
    <property type="term" value="C:cytosol"/>
    <property type="evidence" value="ECO:0007669"/>
    <property type="project" value="UniProtKB-ARBA"/>
</dbReference>
<dbReference type="InterPro" id="IPR015943">
    <property type="entry name" value="WD40/YVTN_repeat-like_dom_sf"/>
</dbReference>
<dbReference type="EMBL" id="LMTZ01000083">
    <property type="protein sequence ID" value="KST68055.1"/>
    <property type="molecule type" value="Genomic_DNA"/>
</dbReference>
<proteinExistence type="predicted"/>
<dbReference type="PRINTS" id="PR00320">
    <property type="entry name" value="GPROTEINBRPT"/>
</dbReference>
<dbReference type="InterPro" id="IPR042197">
    <property type="entry name" value="Apaf_helical"/>
</dbReference>
<dbReference type="InterPro" id="IPR027417">
    <property type="entry name" value="P-loop_NTPase"/>
</dbReference>
<dbReference type="InterPro" id="IPR020472">
    <property type="entry name" value="WD40_PAC1"/>
</dbReference>
<accession>A0A0V7ZUM1</accession>
<dbReference type="RefSeq" id="WP_027845296.1">
    <property type="nucleotide sequence ID" value="NZ_LMTZ01000066.1"/>
</dbReference>
<dbReference type="PRINTS" id="PR00364">
    <property type="entry name" value="DISEASERSIST"/>
</dbReference>
<evidence type="ECO:0000256" key="1">
    <source>
        <dbReference type="ARBA" id="ARBA00022574"/>
    </source>
</evidence>
<dbReference type="Gene3D" id="1.25.40.370">
    <property type="match status" value="1"/>
</dbReference>
<dbReference type="SMART" id="SM00320">
    <property type="entry name" value="WD40"/>
    <property type="match status" value="13"/>
</dbReference>
<feature type="domain" description="NB-ARC" evidence="4">
    <location>
        <begin position="102"/>
        <end position="170"/>
    </location>
</feature>
<dbReference type="Proteomes" id="UP000053372">
    <property type="component" value="Unassembled WGS sequence"/>
</dbReference>
<feature type="repeat" description="WD" evidence="3">
    <location>
        <begin position="546"/>
        <end position="587"/>
    </location>
</feature>
<feature type="repeat" description="WD" evidence="3">
    <location>
        <begin position="756"/>
        <end position="797"/>
    </location>
</feature>
<feature type="repeat" description="WD" evidence="3">
    <location>
        <begin position="630"/>
        <end position="671"/>
    </location>
</feature>
<dbReference type="PROSITE" id="PS50082">
    <property type="entry name" value="WD_REPEATS_2"/>
    <property type="match status" value="11"/>
</dbReference>
<feature type="repeat" description="WD" evidence="3">
    <location>
        <begin position="969"/>
        <end position="1010"/>
    </location>
</feature>
<dbReference type="PANTHER" id="PTHR19848">
    <property type="entry name" value="WD40 REPEAT PROTEIN"/>
    <property type="match status" value="1"/>
</dbReference>
<feature type="repeat" description="WD" evidence="3">
    <location>
        <begin position="672"/>
        <end position="713"/>
    </location>
</feature>
<dbReference type="InterPro" id="IPR036322">
    <property type="entry name" value="WD40_repeat_dom_sf"/>
</dbReference>
<feature type="repeat" description="WD" evidence="3">
    <location>
        <begin position="839"/>
        <end position="882"/>
    </location>
</feature>
<keyword evidence="2" id="KW-0677">Repeat</keyword>
<feature type="repeat" description="WD" evidence="3">
    <location>
        <begin position="797"/>
        <end position="838"/>
    </location>
</feature>
<dbReference type="InterPro" id="IPR002182">
    <property type="entry name" value="NB-ARC"/>
</dbReference>
<protein>
    <submittedName>
        <fullName evidence="7">Uncharacterized protein</fullName>
    </submittedName>
</protein>
<evidence type="ECO:0000313" key="8">
    <source>
        <dbReference type="EMBL" id="KST68321.1"/>
    </source>
</evidence>
<dbReference type="Pfam" id="PF19954">
    <property type="entry name" value="EAD10"/>
    <property type="match status" value="1"/>
</dbReference>
<feature type="domain" description="APAF-1 helical" evidence="5">
    <location>
        <begin position="398"/>
        <end position="496"/>
    </location>
</feature>
<evidence type="ECO:0000259" key="5">
    <source>
        <dbReference type="Pfam" id="PF17908"/>
    </source>
</evidence>
<dbReference type="InterPro" id="IPR001680">
    <property type="entry name" value="WD40_rpt"/>
</dbReference>
<dbReference type="InterPro" id="IPR045429">
    <property type="entry name" value="EAD10"/>
</dbReference>
<dbReference type="Pfam" id="PF00931">
    <property type="entry name" value="NB-ARC"/>
    <property type="match status" value="1"/>
</dbReference>
<dbReference type="OrthoDB" id="529475at2"/>
<dbReference type="AlphaFoldDB" id="A0A0V7ZUM1"/>
<dbReference type="Pfam" id="PF17908">
    <property type="entry name" value="APAF1_C"/>
    <property type="match status" value="1"/>
</dbReference>
<dbReference type="SUPFAM" id="SSF50978">
    <property type="entry name" value="WD40 repeat-like"/>
    <property type="match status" value="2"/>
</dbReference>
<keyword evidence="1 3" id="KW-0853">WD repeat</keyword>
<feature type="repeat" description="WD" evidence="3">
    <location>
        <begin position="588"/>
        <end position="629"/>
    </location>
</feature>
<dbReference type="InterPro" id="IPR019775">
    <property type="entry name" value="WD40_repeat_CS"/>
</dbReference>
<feature type="repeat" description="WD" evidence="3">
    <location>
        <begin position="714"/>
        <end position="755"/>
    </location>
</feature>
<organism evidence="7 9">
    <name type="scientific">Mastigocoleus testarum BC008</name>
    <dbReference type="NCBI Taxonomy" id="371196"/>
    <lineage>
        <taxon>Bacteria</taxon>
        <taxon>Bacillati</taxon>
        <taxon>Cyanobacteriota</taxon>
        <taxon>Cyanophyceae</taxon>
        <taxon>Nostocales</taxon>
        <taxon>Hapalosiphonaceae</taxon>
        <taxon>Mastigocoleus</taxon>
    </lineage>
</organism>